<dbReference type="KEGG" id="snk:CP967_26935"/>
<accession>A0A5J6FFU7</accession>
<organism evidence="3 4">
    <name type="scientific">Streptomyces nitrosporeus</name>
    <dbReference type="NCBI Taxonomy" id="28894"/>
    <lineage>
        <taxon>Bacteria</taxon>
        <taxon>Bacillati</taxon>
        <taxon>Actinomycetota</taxon>
        <taxon>Actinomycetes</taxon>
        <taxon>Kitasatosporales</taxon>
        <taxon>Streptomycetaceae</taxon>
        <taxon>Streptomyces</taxon>
    </lineage>
</organism>
<dbReference type="NCBIfam" id="NF038083">
    <property type="entry name" value="CU044_5270_fam"/>
    <property type="match status" value="1"/>
</dbReference>
<name>A0A5J6FFU7_9ACTN</name>
<feature type="transmembrane region" description="Helical" evidence="2">
    <location>
        <begin position="60"/>
        <end position="81"/>
    </location>
</feature>
<evidence type="ECO:0000256" key="1">
    <source>
        <dbReference type="SAM" id="MobiDB-lite"/>
    </source>
</evidence>
<keyword evidence="2" id="KW-1133">Transmembrane helix</keyword>
<dbReference type="Proteomes" id="UP000326178">
    <property type="component" value="Chromosome"/>
</dbReference>
<feature type="compositionally biased region" description="Polar residues" evidence="1">
    <location>
        <begin position="132"/>
        <end position="143"/>
    </location>
</feature>
<evidence type="ECO:0000256" key="2">
    <source>
        <dbReference type="SAM" id="Phobius"/>
    </source>
</evidence>
<evidence type="ECO:0000313" key="4">
    <source>
        <dbReference type="Proteomes" id="UP000326178"/>
    </source>
</evidence>
<keyword evidence="2" id="KW-0812">Transmembrane</keyword>
<evidence type="ECO:0008006" key="5">
    <source>
        <dbReference type="Google" id="ProtNLM"/>
    </source>
</evidence>
<dbReference type="AlphaFoldDB" id="A0A5J6FFU7"/>
<keyword evidence="2" id="KW-0472">Membrane</keyword>
<feature type="region of interest" description="Disordered" evidence="1">
    <location>
        <begin position="132"/>
        <end position="173"/>
    </location>
</feature>
<feature type="region of interest" description="Disordered" evidence="1">
    <location>
        <begin position="1"/>
        <end position="22"/>
    </location>
</feature>
<dbReference type="EMBL" id="CP023702">
    <property type="protein sequence ID" value="QEU75132.1"/>
    <property type="molecule type" value="Genomic_DNA"/>
</dbReference>
<reference evidence="3 4" key="1">
    <citation type="submission" date="2017-09" db="EMBL/GenBank/DDBJ databases">
        <authorList>
            <person name="Lee N."/>
            <person name="Cho B.-K."/>
        </authorList>
    </citation>
    <scope>NUCLEOTIDE SEQUENCE [LARGE SCALE GENOMIC DNA]</scope>
    <source>
        <strain evidence="3 4">ATCC 12769</strain>
    </source>
</reference>
<dbReference type="InterPro" id="IPR047789">
    <property type="entry name" value="CU044_5270-like"/>
</dbReference>
<gene>
    <name evidence="3" type="ORF">CP967_26935</name>
</gene>
<proteinExistence type="predicted"/>
<evidence type="ECO:0000313" key="3">
    <source>
        <dbReference type="EMBL" id="QEU75132.1"/>
    </source>
</evidence>
<sequence length="368" mass="39554">MNELSETRALRADAPGPGDERLAEQRARLLEACRREERGVRHPVVPPARNVRAALPGRRAVLLGAAVAGVFALAGGVVVTLPGDGPAAGPADGRRVLSARASADTLELAAATVEKRTATEPEPEQWVYEKTTLTGQGEPQTSEEWTRWDGTGAARLPGVPPSGDISGFDPDELQVWYGPDQEEKRKEEGYDDRSQRQFYRFLATLPSDPDRMMERIREEHAIGDIEGESRAERDWREVHVLYRSVLIPPNVQAGLFRALSEIPGVRVEKGVTDPLGRAAIAVVREGAGSSSPGGRGREEIFFDAGTYAYLGETAHASPVGVRIPVGGGESVVPEPPGVPPEAAVPDTGFEMTEVREAWGVVDGPGVRP</sequence>
<dbReference type="RefSeq" id="WP_150490439.1">
    <property type="nucleotide sequence ID" value="NZ_BMUV01000004.1"/>
</dbReference>
<protein>
    <recommendedName>
        <fullName evidence="5">CU044_5270 family protein</fullName>
    </recommendedName>
</protein>
<keyword evidence="4" id="KW-1185">Reference proteome</keyword>
<dbReference type="OrthoDB" id="4158435at2"/>
<feature type="compositionally biased region" description="Basic and acidic residues" evidence="1">
    <location>
        <begin position="1"/>
        <end position="11"/>
    </location>
</feature>